<protein>
    <submittedName>
        <fullName evidence="1">Uncharacterized protein</fullName>
    </submittedName>
</protein>
<sequence>MTELVYRLQLPNGRTRHRRLLREPSPLVPHEGDLSGAKTCVALATAILAQARVRPVPKSDTLEANDPDQVAALLSRCLPAHEVQVHGPQLLPDWGNICAGALRSNGLALLQLFERSGARWSLVVGLEWREVNGTPSPPLAMLLMDVHCSPVWGVGHNARFAPAGPLHPHPSGDNRLWQLRTLDGGLISVSPGALVTVRR</sequence>
<evidence type="ECO:0000313" key="1">
    <source>
        <dbReference type="EMBL" id="MBB6558879.1"/>
    </source>
</evidence>
<comment type="caution">
    <text evidence="1">The sequence shown here is derived from an EMBL/GenBank/DDBJ whole genome shotgun (WGS) entry which is preliminary data.</text>
</comment>
<evidence type="ECO:0000313" key="2">
    <source>
        <dbReference type="Proteomes" id="UP000575083"/>
    </source>
</evidence>
<organism evidence="1 2">
    <name type="scientific">Acidovorax soli</name>
    <dbReference type="NCBI Taxonomy" id="592050"/>
    <lineage>
        <taxon>Bacteria</taxon>
        <taxon>Pseudomonadati</taxon>
        <taxon>Pseudomonadota</taxon>
        <taxon>Betaproteobacteria</taxon>
        <taxon>Burkholderiales</taxon>
        <taxon>Comamonadaceae</taxon>
        <taxon>Acidovorax</taxon>
    </lineage>
</organism>
<name>A0A7X0PBR2_9BURK</name>
<keyword evidence="2" id="KW-1185">Reference proteome</keyword>
<dbReference type="EMBL" id="JACHLK010000002">
    <property type="protein sequence ID" value="MBB6558879.1"/>
    <property type="molecule type" value="Genomic_DNA"/>
</dbReference>
<dbReference type="RefSeq" id="WP_221480114.1">
    <property type="nucleotide sequence ID" value="NZ_JACHLK010000002.1"/>
</dbReference>
<proteinExistence type="predicted"/>
<dbReference type="Proteomes" id="UP000575083">
    <property type="component" value="Unassembled WGS sequence"/>
</dbReference>
<reference evidence="1 2" key="1">
    <citation type="submission" date="2020-08" db="EMBL/GenBank/DDBJ databases">
        <title>Functional genomics of gut bacteria from endangered species of beetles.</title>
        <authorList>
            <person name="Carlos-Shanley C."/>
        </authorList>
    </citation>
    <scope>NUCLEOTIDE SEQUENCE [LARGE SCALE GENOMIC DNA]</scope>
    <source>
        <strain evidence="1 2">S00198</strain>
    </source>
</reference>
<gene>
    <name evidence="1" type="ORF">HNP48_001543</name>
</gene>
<dbReference type="AlphaFoldDB" id="A0A7X0PBR2"/>
<accession>A0A7X0PBR2</accession>